<dbReference type="InterPro" id="IPR036383">
    <property type="entry name" value="TSP1_rpt_sf"/>
</dbReference>
<keyword evidence="4 8" id="KW-0862">Zinc</keyword>
<dbReference type="Pfam" id="PF01421">
    <property type="entry name" value="Reprolysin"/>
    <property type="match status" value="1"/>
</dbReference>
<feature type="signal peptide" evidence="10">
    <location>
        <begin position="1"/>
        <end position="20"/>
    </location>
</feature>
<dbReference type="PROSITE" id="PS50215">
    <property type="entry name" value="ADAM_MEPRO"/>
    <property type="match status" value="1"/>
</dbReference>
<dbReference type="EnsemblMetazoa" id="CLYHEMT019029.1">
    <property type="protein sequence ID" value="CLYHEMP019029.1"/>
    <property type="gene ID" value="CLYHEMG019029"/>
</dbReference>
<keyword evidence="10" id="KW-0732">Signal</keyword>
<dbReference type="RefSeq" id="XP_066912159.1">
    <property type="nucleotide sequence ID" value="XM_067056058.1"/>
</dbReference>
<protein>
    <recommendedName>
        <fullName evidence="15">Peptidase M12B domain-containing protein</fullName>
    </recommendedName>
</protein>
<keyword evidence="7" id="KW-0325">Glycoprotein</keyword>
<feature type="domain" description="Peptidase M12B" evidence="12">
    <location>
        <begin position="271"/>
        <end position="467"/>
    </location>
</feature>
<dbReference type="Pfam" id="PF17771">
    <property type="entry name" value="ADAMTS_CR_2"/>
    <property type="match status" value="1"/>
</dbReference>
<proteinExistence type="predicted"/>
<dbReference type="SUPFAM" id="SSF49899">
    <property type="entry name" value="Concanavalin A-like lectins/glucanases"/>
    <property type="match status" value="1"/>
</dbReference>
<evidence type="ECO:0000256" key="2">
    <source>
        <dbReference type="ARBA" id="ARBA00022723"/>
    </source>
</evidence>
<keyword evidence="5" id="KW-0482">Metalloprotease</keyword>
<dbReference type="Pfam" id="PF00629">
    <property type="entry name" value="MAM"/>
    <property type="match status" value="1"/>
</dbReference>
<evidence type="ECO:0000259" key="12">
    <source>
        <dbReference type="PROSITE" id="PS50215"/>
    </source>
</evidence>
<dbReference type="AlphaFoldDB" id="A0A7M5X7D5"/>
<feature type="compositionally biased region" description="Pro residues" evidence="9">
    <location>
        <begin position="124"/>
        <end position="135"/>
    </location>
</feature>
<evidence type="ECO:0000256" key="3">
    <source>
        <dbReference type="ARBA" id="ARBA00022801"/>
    </source>
</evidence>
<dbReference type="InterPro" id="IPR051560">
    <property type="entry name" value="MAM_domain-containing"/>
</dbReference>
<evidence type="ECO:0000256" key="5">
    <source>
        <dbReference type="ARBA" id="ARBA00023049"/>
    </source>
</evidence>
<feature type="region of interest" description="Disordered" evidence="9">
    <location>
        <begin position="37"/>
        <end position="172"/>
    </location>
</feature>
<dbReference type="GO" id="GO:0016020">
    <property type="term" value="C:membrane"/>
    <property type="evidence" value="ECO:0007669"/>
    <property type="project" value="InterPro"/>
</dbReference>
<dbReference type="Proteomes" id="UP000594262">
    <property type="component" value="Unplaced"/>
</dbReference>
<evidence type="ECO:0000313" key="13">
    <source>
        <dbReference type="EnsemblMetazoa" id="CLYHEMP019029.1"/>
    </source>
</evidence>
<evidence type="ECO:0000256" key="4">
    <source>
        <dbReference type="ARBA" id="ARBA00022833"/>
    </source>
</evidence>
<dbReference type="Gene3D" id="2.60.120.200">
    <property type="match status" value="1"/>
</dbReference>
<feature type="binding site" evidence="8">
    <location>
        <position position="409"/>
    </location>
    <ligand>
        <name>Zn(2+)</name>
        <dbReference type="ChEBI" id="CHEBI:29105"/>
        <note>catalytic</note>
    </ligand>
</feature>
<feature type="domain" description="MAM" evidence="11">
    <location>
        <begin position="669"/>
        <end position="832"/>
    </location>
</feature>
<evidence type="ECO:0000256" key="8">
    <source>
        <dbReference type="PROSITE-ProRule" id="PRU00276"/>
    </source>
</evidence>
<evidence type="ECO:0000259" key="11">
    <source>
        <dbReference type="PROSITE" id="PS50060"/>
    </source>
</evidence>
<comment type="caution">
    <text evidence="8">Lacks conserved residue(s) required for the propagation of feature annotation.</text>
</comment>
<dbReference type="InterPro" id="IPR041645">
    <property type="entry name" value="ADAMTS_CR_2"/>
</dbReference>
<evidence type="ECO:0000256" key="6">
    <source>
        <dbReference type="ARBA" id="ARBA00023157"/>
    </source>
</evidence>
<accession>A0A7M5X7D5</accession>
<evidence type="ECO:0000256" key="1">
    <source>
        <dbReference type="ARBA" id="ARBA00022670"/>
    </source>
</evidence>
<feature type="compositionally biased region" description="Basic and acidic residues" evidence="9">
    <location>
        <begin position="111"/>
        <end position="123"/>
    </location>
</feature>
<dbReference type="InterPro" id="IPR013320">
    <property type="entry name" value="ConA-like_dom_sf"/>
</dbReference>
<evidence type="ECO:0000256" key="10">
    <source>
        <dbReference type="SAM" id="SignalP"/>
    </source>
</evidence>
<evidence type="ECO:0000313" key="14">
    <source>
        <dbReference type="Proteomes" id="UP000594262"/>
    </source>
</evidence>
<feature type="active site" evidence="8">
    <location>
        <position position="406"/>
    </location>
</feature>
<keyword evidence="1" id="KW-0645">Protease</keyword>
<evidence type="ECO:0000256" key="9">
    <source>
        <dbReference type="SAM" id="MobiDB-lite"/>
    </source>
</evidence>
<keyword evidence="3" id="KW-0378">Hydrolase</keyword>
<dbReference type="InterPro" id="IPR024079">
    <property type="entry name" value="MetalloPept_cat_dom_sf"/>
</dbReference>
<evidence type="ECO:0008006" key="15">
    <source>
        <dbReference type="Google" id="ProtNLM"/>
    </source>
</evidence>
<dbReference type="GO" id="GO:0046872">
    <property type="term" value="F:metal ion binding"/>
    <property type="evidence" value="ECO:0007669"/>
    <property type="project" value="UniProtKB-KW"/>
</dbReference>
<dbReference type="Gene3D" id="3.40.1620.60">
    <property type="match status" value="1"/>
</dbReference>
<dbReference type="CDD" id="cd06263">
    <property type="entry name" value="MAM"/>
    <property type="match status" value="1"/>
</dbReference>
<feature type="chain" id="PRO_5029833780" description="Peptidase M12B domain-containing protein" evidence="10">
    <location>
        <begin position="21"/>
        <end position="894"/>
    </location>
</feature>
<evidence type="ECO:0000256" key="7">
    <source>
        <dbReference type="ARBA" id="ARBA00023180"/>
    </source>
</evidence>
<feature type="binding site" evidence="8">
    <location>
        <position position="405"/>
    </location>
    <ligand>
        <name>Zn(2+)</name>
        <dbReference type="ChEBI" id="CHEBI:29105"/>
        <note>catalytic</note>
    </ligand>
</feature>
<organism evidence="13 14">
    <name type="scientific">Clytia hemisphaerica</name>
    <dbReference type="NCBI Taxonomy" id="252671"/>
    <lineage>
        <taxon>Eukaryota</taxon>
        <taxon>Metazoa</taxon>
        <taxon>Cnidaria</taxon>
        <taxon>Hydrozoa</taxon>
        <taxon>Hydroidolina</taxon>
        <taxon>Leptothecata</taxon>
        <taxon>Obeliida</taxon>
        <taxon>Clytiidae</taxon>
        <taxon>Clytia</taxon>
    </lineage>
</organism>
<dbReference type="SUPFAM" id="SSF55486">
    <property type="entry name" value="Metalloproteases ('zincins'), catalytic domain"/>
    <property type="match status" value="1"/>
</dbReference>
<keyword evidence="2 8" id="KW-0479">Metal-binding</keyword>
<dbReference type="Gene3D" id="3.40.390.10">
    <property type="entry name" value="Collagenase (Catalytic Domain)"/>
    <property type="match status" value="1"/>
</dbReference>
<dbReference type="Gene3D" id="2.20.100.10">
    <property type="entry name" value="Thrombospondin type-1 (TSP1) repeat"/>
    <property type="match status" value="1"/>
</dbReference>
<keyword evidence="14" id="KW-1185">Reference proteome</keyword>
<reference evidence="13" key="1">
    <citation type="submission" date="2021-01" db="UniProtKB">
        <authorList>
            <consortium name="EnsemblMetazoa"/>
        </authorList>
    </citation>
    <scope>IDENTIFICATION</scope>
</reference>
<dbReference type="GO" id="GO:0004222">
    <property type="term" value="F:metalloendopeptidase activity"/>
    <property type="evidence" value="ECO:0007669"/>
    <property type="project" value="InterPro"/>
</dbReference>
<dbReference type="PANTHER" id="PTHR23282:SF101">
    <property type="entry name" value="MAM DOMAIN-CONTAINING PROTEIN"/>
    <property type="match status" value="1"/>
</dbReference>
<dbReference type="PROSITE" id="PS50060">
    <property type="entry name" value="MAM_2"/>
    <property type="match status" value="1"/>
</dbReference>
<name>A0A7M5X7D5_9CNID</name>
<dbReference type="GeneID" id="136799352"/>
<keyword evidence="6" id="KW-1015">Disulfide bond</keyword>
<dbReference type="SMART" id="SM00137">
    <property type="entry name" value="MAM"/>
    <property type="match status" value="1"/>
</dbReference>
<dbReference type="InterPro" id="IPR000998">
    <property type="entry name" value="MAM_dom"/>
</dbReference>
<feature type="compositionally biased region" description="Pro residues" evidence="9">
    <location>
        <begin position="145"/>
        <end position="154"/>
    </location>
</feature>
<dbReference type="OrthoDB" id="6020455at2759"/>
<dbReference type="GO" id="GO:0006508">
    <property type="term" value="P:proteolysis"/>
    <property type="evidence" value="ECO:0007669"/>
    <property type="project" value="UniProtKB-KW"/>
</dbReference>
<dbReference type="InterPro" id="IPR001590">
    <property type="entry name" value="Peptidase_M12B"/>
</dbReference>
<feature type="binding site" evidence="8">
    <location>
        <position position="415"/>
    </location>
    <ligand>
        <name>Zn(2+)</name>
        <dbReference type="ChEBI" id="CHEBI:29105"/>
        <note>catalytic</note>
    </ligand>
</feature>
<dbReference type="PANTHER" id="PTHR23282">
    <property type="entry name" value="APICAL ENDOSOMAL GLYCOPROTEIN PRECURSOR"/>
    <property type="match status" value="1"/>
</dbReference>
<sequence length="894" mass="102894">MFSTPLLLILFTHLCGKVISTANDDKESVHVRIKRQQAPQNYQLPPHLRQPQPNNRQHFRLPPYLRQPQTNPYLRQPRPDPRYAPNRLRPNPRFPNQPSPNTRFPQNQPRPDPRYQPRPDPRYQPRPNPRYPNQPRPTSNRGQPPRRPGPFRPPPLRDLHGYQQSPTRPGEISINFINKSGRRINMFQSLPYGHETRFTFTLRPNEPRRVSVQPDNSFWQAYDMTTSFPLYINGQPSLETYLLRQGTSVDARITSPNLRAEPVKRDRSVPRFIETQVVVDKSMLDHHGEQKVMNYTIMLMNSVTRTFLHRSFGAPIYVSVVNIHLMKNKPSYYRIVTNRPEISVPGACRYSREVAQRNNSVDFHLILTREDIGPAGFAAMYTMCSRRSCALVKENGPDTSFVVTHELAHALGIDHDEDDGCGRENLSGGNIMVKKLYATSSNFRWSKCSAKMIWQNLKYFTCLKNKPKMLPAFKKSMDWLPGELMEIKDQCRSYHGSSALPCTPRNPLTACRYLWCRPNQSAPCQPVWWHAPLEGSTCAKAKWCKRGRCVTKIKIKPVNGGWSKYSEFTPPCNRKSTRWIVQHRNRSCTNPKPRLSGKKCQGSPNQYRILIPGRNGICKPFNMRQLLLSGEIDWENIRQNGCSYKNDNVTKWRVYRESEQRRQVKSLNLTCDFESPGCGWKNSKKGVKGWNIGKGATPSHRTGPSVDNTIKTKTGKYLYFEASWVSGTTPLRRGSRVILESPIIFSSQVCMKFAYHMYGKGVGSLEIHIRRGKHSRKMWSKKGDQGDKWYQAEVELAINIEYKITIEAVRGNSYYGDIAIDDIQFSYGLCNAKSSQDDKQICTNVCITQDNSKMVRRRLPDGYPCKLPKSKNNVCFRQVCQPVNCHGVINGRKC</sequence>